<dbReference type="InterPro" id="IPR029052">
    <property type="entry name" value="Metallo-depent_PP-like"/>
</dbReference>
<dbReference type="Pfam" id="PF00149">
    <property type="entry name" value="Metallophos"/>
    <property type="match status" value="1"/>
</dbReference>
<dbReference type="InterPro" id="IPR004843">
    <property type="entry name" value="Calcineurin-like_PHP"/>
</dbReference>
<organism evidence="2 3">
    <name type="scientific">Pseudovibrio exalbescens</name>
    <dbReference type="NCBI Taxonomy" id="197461"/>
    <lineage>
        <taxon>Bacteria</taxon>
        <taxon>Pseudomonadati</taxon>
        <taxon>Pseudomonadota</taxon>
        <taxon>Alphaproteobacteria</taxon>
        <taxon>Hyphomicrobiales</taxon>
        <taxon>Stappiaceae</taxon>
        <taxon>Pseudovibrio</taxon>
    </lineage>
</organism>
<reference evidence="2 3" key="1">
    <citation type="submission" date="2016-03" db="EMBL/GenBank/DDBJ databases">
        <title>Genome sequence of Nesiotobacter sp. nov., a moderately halophilic alphaproteobacterium isolated from the Yellow Sea, China.</title>
        <authorList>
            <person name="Zhang G."/>
            <person name="Zhang R."/>
        </authorList>
    </citation>
    <scope>NUCLEOTIDE SEQUENCE [LARGE SCALE GENOMIC DNA]</scope>
    <source>
        <strain evidence="2 3">WB1-6</strain>
    </source>
</reference>
<dbReference type="NCBIfam" id="TIGR04123">
    <property type="entry name" value="P_estr_lig_assc"/>
    <property type="match status" value="1"/>
</dbReference>
<evidence type="ECO:0000259" key="1">
    <source>
        <dbReference type="Pfam" id="PF00149"/>
    </source>
</evidence>
<protein>
    <submittedName>
        <fullName evidence="2">Metallophosphatase</fullName>
    </submittedName>
</protein>
<evidence type="ECO:0000313" key="3">
    <source>
        <dbReference type="Proteomes" id="UP000185783"/>
    </source>
</evidence>
<dbReference type="STRING" id="197461.A3843_18470"/>
<dbReference type="RefSeq" id="WP_051269488.1">
    <property type="nucleotide sequence ID" value="NZ_LVVZ01000041.1"/>
</dbReference>
<dbReference type="AlphaFoldDB" id="A0A1U7JD21"/>
<keyword evidence="3" id="KW-1185">Reference proteome</keyword>
<dbReference type="GO" id="GO:0016787">
    <property type="term" value="F:hydrolase activity"/>
    <property type="evidence" value="ECO:0007669"/>
    <property type="project" value="InterPro"/>
</dbReference>
<dbReference type="Proteomes" id="UP000185783">
    <property type="component" value="Unassembled WGS sequence"/>
</dbReference>
<dbReference type="SUPFAM" id="SSF56300">
    <property type="entry name" value="Metallo-dependent phosphatases"/>
    <property type="match status" value="1"/>
</dbReference>
<dbReference type="PANTHER" id="PTHR39323:SF1">
    <property type="entry name" value="BLR1149 PROTEIN"/>
    <property type="match status" value="1"/>
</dbReference>
<feature type="domain" description="Calcineurin-like phosphoesterase" evidence="1">
    <location>
        <begin position="43"/>
        <end position="137"/>
    </location>
</feature>
<accession>A0A1U7JD21</accession>
<comment type="caution">
    <text evidence="2">The sequence shown here is derived from an EMBL/GenBank/DDBJ whole genome shotgun (WGS) entry which is preliminary data.</text>
</comment>
<name>A0A1U7JD21_9HYPH</name>
<dbReference type="EMBL" id="LVVZ01000041">
    <property type="protein sequence ID" value="OKL42633.1"/>
    <property type="molecule type" value="Genomic_DNA"/>
</dbReference>
<dbReference type="InterPro" id="IPR026336">
    <property type="entry name" value="PdeM-like"/>
</dbReference>
<evidence type="ECO:0000313" key="2">
    <source>
        <dbReference type="EMBL" id="OKL42633.1"/>
    </source>
</evidence>
<dbReference type="PANTHER" id="PTHR39323">
    <property type="entry name" value="BLR1149 PROTEIN"/>
    <property type="match status" value="1"/>
</dbReference>
<dbReference type="Gene3D" id="3.60.21.10">
    <property type="match status" value="1"/>
</dbReference>
<proteinExistence type="predicted"/>
<gene>
    <name evidence="2" type="ORF">A3843_18470</name>
</gene>
<sequence length="241" mass="26278">MTTAHALNIRRTPVPVCHDLAIGDEIIGLHDSGALWWPDQSALIVSDLHMEKGASFARRGVMLPPYDTGETLERLSALIDVFKPRRVIALGDSFHDTKGAQQMPVSYRAMLSTMQLGRDWVWISGNHDPEIPTGLGGDRTEKLSLGSLSFQHEPSEGPASGEVCGHLHPVGKVRQLGRSIRRPCFATNGTRLVMPSFGALTGGLNVLDPAWSQIFDAKRFSVFLLGAGRLFPFTANKLIAD</sequence>